<protein>
    <submittedName>
        <fullName evidence="8">Inducible metalloproteinase inhibitor protein</fullName>
    </submittedName>
</protein>
<evidence type="ECO:0000256" key="3">
    <source>
        <dbReference type="ARBA" id="ARBA00022525"/>
    </source>
</evidence>
<dbReference type="RefSeq" id="XP_003401251.1">
    <property type="nucleotide sequence ID" value="XM_003401203.4"/>
</dbReference>
<dbReference type="InterPro" id="IPR002919">
    <property type="entry name" value="TIL_dom"/>
</dbReference>
<keyword evidence="8" id="KW-0481">Metalloenzyme inhibitor</keyword>
<dbReference type="AlphaFoldDB" id="A0A9B0C1G5"/>
<dbReference type="CDD" id="cd19941">
    <property type="entry name" value="TIL"/>
    <property type="match status" value="1"/>
</dbReference>
<evidence type="ECO:0000256" key="4">
    <source>
        <dbReference type="ARBA" id="ARBA00022900"/>
    </source>
</evidence>
<keyword evidence="8" id="KW-0646">Protease inhibitor</keyword>
<evidence type="ECO:0000313" key="8">
    <source>
        <dbReference type="RefSeq" id="XP_003401251.1"/>
    </source>
</evidence>
<dbReference type="InterPro" id="IPR036084">
    <property type="entry name" value="Ser_inhib-like_sf"/>
</dbReference>
<dbReference type="Proteomes" id="UP000835206">
    <property type="component" value="Chromosome 15"/>
</dbReference>
<keyword evidence="7" id="KW-1185">Reference proteome</keyword>
<sequence>MFRFVCVLFIALVVFCTATSAGKLVCNRPNEEYRCGSACQTTCATLGQRCPIMNIRCNDACYCKEGYARYGGDTGMCVSISKCNSKRSAIAQILRSKQLSKNSGV</sequence>
<dbReference type="GO" id="GO:0004867">
    <property type="term" value="F:serine-type endopeptidase inhibitor activity"/>
    <property type="evidence" value="ECO:0007669"/>
    <property type="project" value="UniProtKB-KW"/>
</dbReference>
<keyword evidence="5" id="KW-0732">Signal</keyword>
<name>A0A9B0C1G5_BOMTE</name>
<evidence type="ECO:0000256" key="1">
    <source>
        <dbReference type="ARBA" id="ARBA00004613"/>
    </source>
</evidence>
<dbReference type="SUPFAM" id="SSF57567">
    <property type="entry name" value="Serine protease inhibitors"/>
    <property type="match status" value="1"/>
</dbReference>
<dbReference type="KEGG" id="bter:100645101"/>
<organism evidence="7 8">
    <name type="scientific">Bombus terrestris</name>
    <name type="common">Buff-tailed bumblebee</name>
    <name type="synonym">Apis terrestris</name>
    <dbReference type="NCBI Taxonomy" id="30195"/>
    <lineage>
        <taxon>Eukaryota</taxon>
        <taxon>Metazoa</taxon>
        <taxon>Ecdysozoa</taxon>
        <taxon>Arthropoda</taxon>
        <taxon>Hexapoda</taxon>
        <taxon>Insecta</taxon>
        <taxon>Pterygota</taxon>
        <taxon>Neoptera</taxon>
        <taxon>Endopterygota</taxon>
        <taxon>Hymenoptera</taxon>
        <taxon>Apocrita</taxon>
        <taxon>Aculeata</taxon>
        <taxon>Apoidea</taxon>
        <taxon>Anthophila</taxon>
        <taxon>Apidae</taxon>
        <taxon>Bombus</taxon>
        <taxon>Bombus</taxon>
    </lineage>
</organism>
<reference evidence="8" key="1">
    <citation type="submission" date="2025-08" db="UniProtKB">
        <authorList>
            <consortium name="RefSeq"/>
        </authorList>
    </citation>
    <scope>IDENTIFICATION</scope>
</reference>
<proteinExistence type="inferred from homology"/>
<dbReference type="OrthoDB" id="6236007at2759"/>
<comment type="similarity">
    <text evidence="2">Belongs to the serine protease inhibitor-like (TIL domain-containing) family.</text>
</comment>
<dbReference type="GO" id="GO:0005576">
    <property type="term" value="C:extracellular region"/>
    <property type="evidence" value="ECO:0007669"/>
    <property type="project" value="UniProtKB-SubCell"/>
</dbReference>
<evidence type="ECO:0000256" key="2">
    <source>
        <dbReference type="ARBA" id="ARBA00007611"/>
    </source>
</evidence>
<gene>
    <name evidence="8" type="primary">LOC100645101</name>
</gene>
<comment type="subcellular location">
    <subcellularLocation>
        <location evidence="1">Secreted</location>
    </subcellularLocation>
</comment>
<keyword evidence="8" id="KW-0483">Metalloprotease inhibitor</keyword>
<feature type="signal peptide" evidence="5">
    <location>
        <begin position="1"/>
        <end position="21"/>
    </location>
</feature>
<evidence type="ECO:0000256" key="5">
    <source>
        <dbReference type="SAM" id="SignalP"/>
    </source>
</evidence>
<dbReference type="GeneID" id="100645101"/>
<feature type="chain" id="PRO_5038985962" evidence="5">
    <location>
        <begin position="22"/>
        <end position="105"/>
    </location>
</feature>
<keyword evidence="4" id="KW-0722">Serine protease inhibitor</keyword>
<dbReference type="Pfam" id="PF01826">
    <property type="entry name" value="TIL"/>
    <property type="match status" value="1"/>
</dbReference>
<feature type="domain" description="TIL" evidence="6">
    <location>
        <begin position="26"/>
        <end position="83"/>
    </location>
</feature>
<accession>A0A9B0C1G5</accession>
<evidence type="ECO:0000313" key="7">
    <source>
        <dbReference type="Proteomes" id="UP000835206"/>
    </source>
</evidence>
<dbReference type="Gene3D" id="2.10.25.10">
    <property type="entry name" value="Laminin"/>
    <property type="match status" value="1"/>
</dbReference>
<keyword evidence="3" id="KW-0964">Secreted</keyword>
<evidence type="ECO:0000259" key="6">
    <source>
        <dbReference type="Pfam" id="PF01826"/>
    </source>
</evidence>